<evidence type="ECO:0000313" key="2">
    <source>
        <dbReference type="EMBL" id="GHI86598.1"/>
    </source>
</evidence>
<sequence length="286" mass="30670">MTIRLPLDAQHRDLFRDQGFLGPLTLMSPEEMATLRVELEEVLRAPGRAPAPDAEQSRGRLADLMAPRNGGSPVPYVESRHLDAPAVHRLCTHPALLSAARSLYGADLLLWRSTLISKAPGGPDFQWHQDWGGVFAPGDEYGLEPPLSFTFWIAISEVSEENGCLRFVPGTRAVLPAAPGAGRRATLLADGNAVDPSVPVPVPLRPGQCVVFTDRALHASGPNLSGAERIGLAVRLTVPAVRVRPHFPGHAVQLVSGRDTAGLNTLADAPVTTRVKTNLTEHVDQS</sequence>
<dbReference type="SUPFAM" id="SSF51197">
    <property type="entry name" value="Clavaminate synthase-like"/>
    <property type="match status" value="1"/>
</dbReference>
<organism evidence="2 3">
    <name type="scientific">Streptomyces xanthophaeus</name>
    <dbReference type="NCBI Taxonomy" id="67385"/>
    <lineage>
        <taxon>Bacteria</taxon>
        <taxon>Bacillati</taxon>
        <taxon>Actinomycetota</taxon>
        <taxon>Actinomycetes</taxon>
        <taxon>Kitasatosporales</taxon>
        <taxon>Streptomycetaceae</taxon>
        <taxon>Streptomyces</taxon>
    </lineage>
</organism>
<evidence type="ECO:0000313" key="3">
    <source>
        <dbReference type="Proteomes" id="UP000600026"/>
    </source>
</evidence>
<dbReference type="PANTHER" id="PTHR20883">
    <property type="entry name" value="PHYTANOYL-COA DIOXYGENASE DOMAIN CONTAINING 1"/>
    <property type="match status" value="1"/>
</dbReference>
<comment type="caution">
    <text evidence="2">The sequence shown here is derived from an EMBL/GenBank/DDBJ whole genome shotgun (WGS) entry which is preliminary data.</text>
</comment>
<dbReference type="OrthoDB" id="9796766at2"/>
<dbReference type="Proteomes" id="UP000600026">
    <property type="component" value="Unassembled WGS sequence"/>
</dbReference>
<dbReference type="Gene3D" id="2.60.120.620">
    <property type="entry name" value="q2cbj1_9rhob like domain"/>
    <property type="match status" value="1"/>
</dbReference>
<dbReference type="EMBL" id="BNEE01000006">
    <property type="protein sequence ID" value="GHI86598.1"/>
    <property type="molecule type" value="Genomic_DNA"/>
</dbReference>
<dbReference type="AlphaFoldDB" id="A0A919LAP3"/>
<keyword evidence="3" id="KW-1185">Reference proteome</keyword>
<dbReference type="PANTHER" id="PTHR20883:SF46">
    <property type="entry name" value="PHYTANOYL-COA HYDROXYLASE"/>
    <property type="match status" value="1"/>
</dbReference>
<evidence type="ECO:0000256" key="1">
    <source>
        <dbReference type="SAM" id="MobiDB-lite"/>
    </source>
</evidence>
<protein>
    <submittedName>
        <fullName evidence="2">Non-ribosomal peptide synthase</fullName>
    </submittedName>
</protein>
<dbReference type="Pfam" id="PF05721">
    <property type="entry name" value="PhyH"/>
    <property type="match status" value="1"/>
</dbReference>
<dbReference type="GO" id="GO:0005506">
    <property type="term" value="F:iron ion binding"/>
    <property type="evidence" value="ECO:0007669"/>
    <property type="project" value="UniProtKB-ARBA"/>
</dbReference>
<gene>
    <name evidence="2" type="ORF">Sxan_39620</name>
</gene>
<reference evidence="2" key="1">
    <citation type="submission" date="2020-09" db="EMBL/GenBank/DDBJ databases">
        <title>Whole genome shotgun sequence of Streptomyces xanthophaeus NBRC 12829.</title>
        <authorList>
            <person name="Komaki H."/>
            <person name="Tamura T."/>
        </authorList>
    </citation>
    <scope>NUCLEOTIDE SEQUENCE</scope>
    <source>
        <strain evidence="2">NBRC 12829</strain>
    </source>
</reference>
<dbReference type="InterPro" id="IPR008775">
    <property type="entry name" value="Phytyl_CoA_dOase-like"/>
</dbReference>
<name>A0A919LAP3_9ACTN</name>
<accession>A0A919LAP3</accession>
<feature type="region of interest" description="Disordered" evidence="1">
    <location>
        <begin position="46"/>
        <end position="67"/>
    </location>
</feature>
<dbReference type="RefSeq" id="WP_031149108.1">
    <property type="nucleotide sequence ID" value="NZ_BNEE01000006.1"/>
</dbReference>
<proteinExistence type="predicted"/>
<dbReference type="GO" id="GO:0016706">
    <property type="term" value="F:2-oxoglutarate-dependent dioxygenase activity"/>
    <property type="evidence" value="ECO:0007669"/>
    <property type="project" value="UniProtKB-ARBA"/>
</dbReference>